<name>A0A0G0B6A7_9BACT</name>
<protein>
    <submittedName>
        <fullName evidence="3">Ribulose-phosphate 3-epimerase</fullName>
    </submittedName>
</protein>
<evidence type="ECO:0000313" key="3">
    <source>
        <dbReference type="EMBL" id="KKP59241.1"/>
    </source>
</evidence>
<reference evidence="3 4" key="1">
    <citation type="journal article" date="2015" name="Nature">
        <title>rRNA introns, odd ribosomes, and small enigmatic genomes across a large radiation of phyla.</title>
        <authorList>
            <person name="Brown C.T."/>
            <person name="Hug L.A."/>
            <person name="Thomas B.C."/>
            <person name="Sharon I."/>
            <person name="Castelle C.J."/>
            <person name="Singh A."/>
            <person name="Wilkins M.J."/>
            <person name="Williams K.H."/>
            <person name="Banfield J.F."/>
        </authorList>
    </citation>
    <scope>NUCLEOTIDE SEQUENCE [LARGE SCALE GENOMIC DNA]</scope>
</reference>
<keyword evidence="2" id="KW-0413">Isomerase</keyword>
<dbReference type="GO" id="GO:0005975">
    <property type="term" value="P:carbohydrate metabolic process"/>
    <property type="evidence" value="ECO:0007669"/>
    <property type="project" value="InterPro"/>
</dbReference>
<dbReference type="STRING" id="1618434.UR52_C0009G0009"/>
<gene>
    <name evidence="3" type="ORF">UR52_C0009G0009</name>
</gene>
<evidence type="ECO:0000313" key="4">
    <source>
        <dbReference type="Proteomes" id="UP000034176"/>
    </source>
</evidence>
<dbReference type="InterPro" id="IPR011060">
    <property type="entry name" value="RibuloseP-bd_barrel"/>
</dbReference>
<dbReference type="Gene3D" id="3.20.20.70">
    <property type="entry name" value="Aldolase class I"/>
    <property type="match status" value="1"/>
</dbReference>
<dbReference type="InterPro" id="IPR000056">
    <property type="entry name" value="Ribul_P_3_epim-like"/>
</dbReference>
<keyword evidence="1" id="KW-0479">Metal-binding</keyword>
<dbReference type="AlphaFoldDB" id="A0A0G0B6A7"/>
<dbReference type="SUPFAM" id="SSF51366">
    <property type="entry name" value="Ribulose-phoshate binding barrel"/>
    <property type="match status" value="1"/>
</dbReference>
<evidence type="ECO:0000256" key="2">
    <source>
        <dbReference type="ARBA" id="ARBA00023235"/>
    </source>
</evidence>
<dbReference type="PANTHER" id="PTHR11749">
    <property type="entry name" value="RIBULOSE-5-PHOSPHATE-3-EPIMERASE"/>
    <property type="match status" value="1"/>
</dbReference>
<accession>A0A0G0B6A7</accession>
<comment type="caution">
    <text evidence="3">The sequence shown here is derived from an EMBL/GenBank/DDBJ whole genome shotgun (WGS) entry which is preliminary data.</text>
</comment>
<organism evidence="3 4">
    <name type="scientific">Candidatus Gottesmanbacteria bacterium GW2011_GWA1_34_13</name>
    <dbReference type="NCBI Taxonomy" id="1618434"/>
    <lineage>
        <taxon>Bacteria</taxon>
        <taxon>Candidatus Gottesmaniibacteriota</taxon>
    </lineage>
</organism>
<dbReference type="GO" id="GO:0016857">
    <property type="term" value="F:racemase and epimerase activity, acting on carbohydrates and derivatives"/>
    <property type="evidence" value="ECO:0007669"/>
    <property type="project" value="InterPro"/>
</dbReference>
<proteinExistence type="predicted"/>
<dbReference type="GO" id="GO:0046872">
    <property type="term" value="F:metal ion binding"/>
    <property type="evidence" value="ECO:0007669"/>
    <property type="project" value="UniProtKB-KW"/>
</dbReference>
<dbReference type="EMBL" id="LBPN01000009">
    <property type="protein sequence ID" value="KKP59241.1"/>
    <property type="molecule type" value="Genomic_DNA"/>
</dbReference>
<dbReference type="Pfam" id="PF00834">
    <property type="entry name" value="Ribul_P_3_epim"/>
    <property type="match status" value="1"/>
</dbReference>
<evidence type="ECO:0000256" key="1">
    <source>
        <dbReference type="ARBA" id="ARBA00022723"/>
    </source>
</evidence>
<dbReference type="Proteomes" id="UP000034176">
    <property type="component" value="Unassembled WGS sequence"/>
</dbReference>
<dbReference type="InterPro" id="IPR013785">
    <property type="entry name" value="Aldolase_TIM"/>
</dbReference>
<sequence length="210" mass="23771">MLEIIPGINEKNYDNVLNKIQAVEGLVDWVQIDIMDNTLVQNDTYNNWESFKSISSQIKLEAHLMVLNPHKYVKYLVDNGFKRLIAQVETPTSREFIDTAKTFLVEIGLAIDTTTNLEVIEPFLPEVDSVLIMTAPMGASGQEFDANQLFKIKQIHELNPDLPIEIDGGVNKDIVPIVCENGATRLVSTNYIFQNLEHVKERIEELKNSA</sequence>